<dbReference type="AlphaFoldDB" id="A9V2T2"/>
<name>A9V2T2_MONBE</name>
<feature type="domain" description="Fork-head" evidence="7">
    <location>
        <begin position="219"/>
        <end position="318"/>
    </location>
</feature>
<dbReference type="InterPro" id="IPR045912">
    <property type="entry name" value="FOXJ2/3-like"/>
</dbReference>
<protein>
    <recommendedName>
        <fullName evidence="7">Fork-head domain-containing protein</fullName>
    </recommendedName>
</protein>
<feature type="region of interest" description="Disordered" evidence="6">
    <location>
        <begin position="309"/>
        <end position="339"/>
    </location>
</feature>
<keyword evidence="1" id="KW-0805">Transcription regulation</keyword>
<feature type="DNA-binding region" description="Fork-head" evidence="5">
    <location>
        <begin position="219"/>
        <end position="318"/>
    </location>
</feature>
<dbReference type="InterPro" id="IPR036388">
    <property type="entry name" value="WH-like_DNA-bd_sf"/>
</dbReference>
<evidence type="ECO:0000256" key="6">
    <source>
        <dbReference type="SAM" id="MobiDB-lite"/>
    </source>
</evidence>
<dbReference type="SMART" id="SM00339">
    <property type="entry name" value="FH"/>
    <property type="match status" value="1"/>
</dbReference>
<dbReference type="InParanoid" id="A9V2T2"/>
<dbReference type="GO" id="GO:0000981">
    <property type="term" value="F:DNA-binding transcription factor activity, RNA polymerase II-specific"/>
    <property type="evidence" value="ECO:0000318"/>
    <property type="project" value="GO_Central"/>
</dbReference>
<dbReference type="Proteomes" id="UP000001357">
    <property type="component" value="Unassembled WGS sequence"/>
</dbReference>
<dbReference type="InterPro" id="IPR001766">
    <property type="entry name" value="Fork_head_dom"/>
</dbReference>
<dbReference type="STRING" id="81824.A9V2T2"/>
<keyword evidence="2 5" id="KW-0238">DNA-binding</keyword>
<dbReference type="CDD" id="cd00059">
    <property type="entry name" value="FH_FOX"/>
    <property type="match status" value="1"/>
</dbReference>
<proteinExistence type="predicted"/>
<comment type="subcellular location">
    <subcellularLocation>
        <location evidence="5">Nucleus</location>
    </subcellularLocation>
</comment>
<gene>
    <name evidence="8" type="ORF">MONBRDRAFT_26588</name>
</gene>
<evidence type="ECO:0000313" key="9">
    <source>
        <dbReference type="Proteomes" id="UP000001357"/>
    </source>
</evidence>
<evidence type="ECO:0000256" key="4">
    <source>
        <dbReference type="ARBA" id="ARBA00023242"/>
    </source>
</evidence>
<evidence type="ECO:0000256" key="1">
    <source>
        <dbReference type="ARBA" id="ARBA00023015"/>
    </source>
</evidence>
<reference evidence="8 9" key="1">
    <citation type="journal article" date="2008" name="Nature">
        <title>The genome of the choanoflagellate Monosiga brevicollis and the origin of metazoans.</title>
        <authorList>
            <consortium name="JGI Sequencing"/>
            <person name="King N."/>
            <person name="Westbrook M.J."/>
            <person name="Young S.L."/>
            <person name="Kuo A."/>
            <person name="Abedin M."/>
            <person name="Chapman J."/>
            <person name="Fairclough S."/>
            <person name="Hellsten U."/>
            <person name="Isogai Y."/>
            <person name="Letunic I."/>
            <person name="Marr M."/>
            <person name="Pincus D."/>
            <person name="Putnam N."/>
            <person name="Rokas A."/>
            <person name="Wright K.J."/>
            <person name="Zuzow R."/>
            <person name="Dirks W."/>
            <person name="Good M."/>
            <person name="Goodstein D."/>
            <person name="Lemons D."/>
            <person name="Li W."/>
            <person name="Lyons J.B."/>
            <person name="Morris A."/>
            <person name="Nichols S."/>
            <person name="Richter D.J."/>
            <person name="Salamov A."/>
            <person name="Bork P."/>
            <person name="Lim W.A."/>
            <person name="Manning G."/>
            <person name="Miller W.T."/>
            <person name="McGinnis W."/>
            <person name="Shapiro H."/>
            <person name="Tjian R."/>
            <person name="Grigoriev I.V."/>
            <person name="Rokhsar D."/>
        </authorList>
    </citation>
    <scope>NUCLEOTIDE SEQUENCE [LARGE SCALE GENOMIC DNA]</scope>
    <source>
        <strain evidence="9">MX1 / ATCC 50154</strain>
    </source>
</reference>
<feature type="compositionally biased region" description="Basic and acidic residues" evidence="6">
    <location>
        <begin position="314"/>
        <end position="324"/>
    </location>
</feature>
<dbReference type="Pfam" id="PF00250">
    <property type="entry name" value="Forkhead"/>
    <property type="match status" value="1"/>
</dbReference>
<sequence length="613" mass="67980">MLLVGESVAPIQSIVGDQPLPTHISKQSLTNFTMTTTNFNMSAWMRPDAMETDTDSLSVTFHQHQHQPNLYAGSLQHHQIPPHSQYHHFQHQPTYQQPQPQYTAQPQLTMPIPASSQPMMYPQQHQIQPQQAPTFSMQPCVMTHLLNDSEHEDTGTQDLDTSLTDMQWVCDFTPSATSTLITPIKKAKHEVSKHDVVEDFEDIQYMLSIPPEKQDPTRKPDFAYAALIMAAIVTSKSGKMPLCDIYTWIQDHFPYYKHAEPGWKNSIRHNLSLNKHFIKVPRSKTEKGKGAYWTLARDEKGDCLKVRLASGRQLQRENSTERPPEMASEQQPQPSQHPVPVRSTILANHARDLQTPQHTQPLSRRANLPATATPVSAAIHHSVGPMTSIDQSLFSSDFDSPSGIWCSPTRRFDAMLHLAASEDADAHFTASLAGLPGAQQQRAPHTLCTSTSAHVPATSGSMDPMAATGAAHDELFSQAQRDMVAQHRGMTTSQASVLPSPAAMHPHRHLNQHASTPKWVTTSSPNKLHDSGLAMSPSALETPGRLFGVHGVPDFDPQDLTRSPGFFSPFKSAQSPFWQGLGTTNCPTPSPFKRELLRTEALANSPLRTAIQF</sequence>
<dbReference type="InterPro" id="IPR030456">
    <property type="entry name" value="TF_fork_head_CS_2"/>
</dbReference>
<dbReference type="EMBL" id="CH991556">
    <property type="protein sequence ID" value="EDQ87940.1"/>
    <property type="molecule type" value="Genomic_DNA"/>
</dbReference>
<dbReference type="PROSITE" id="PS00658">
    <property type="entry name" value="FORK_HEAD_2"/>
    <property type="match status" value="1"/>
</dbReference>
<evidence type="ECO:0000259" key="7">
    <source>
        <dbReference type="PROSITE" id="PS50039"/>
    </source>
</evidence>
<dbReference type="PROSITE" id="PS50039">
    <property type="entry name" value="FORK_HEAD_3"/>
    <property type="match status" value="1"/>
</dbReference>
<dbReference type="FunCoup" id="A9V2T2">
    <property type="interactions" value="406"/>
</dbReference>
<dbReference type="GO" id="GO:0006357">
    <property type="term" value="P:regulation of transcription by RNA polymerase II"/>
    <property type="evidence" value="ECO:0000318"/>
    <property type="project" value="GO_Central"/>
</dbReference>
<dbReference type="RefSeq" id="XP_001747016.1">
    <property type="nucleotide sequence ID" value="XM_001746964.1"/>
</dbReference>
<dbReference type="PRINTS" id="PR00053">
    <property type="entry name" value="FORKHEAD"/>
</dbReference>
<dbReference type="InterPro" id="IPR036390">
    <property type="entry name" value="WH_DNA-bd_sf"/>
</dbReference>
<dbReference type="GeneID" id="5892482"/>
<dbReference type="GO" id="GO:0000978">
    <property type="term" value="F:RNA polymerase II cis-regulatory region sequence-specific DNA binding"/>
    <property type="evidence" value="ECO:0000318"/>
    <property type="project" value="GO_Central"/>
</dbReference>
<keyword evidence="4 5" id="KW-0539">Nucleus</keyword>
<organism evidence="8 9">
    <name type="scientific">Monosiga brevicollis</name>
    <name type="common">Choanoflagellate</name>
    <dbReference type="NCBI Taxonomy" id="81824"/>
    <lineage>
        <taxon>Eukaryota</taxon>
        <taxon>Choanoflagellata</taxon>
        <taxon>Craspedida</taxon>
        <taxon>Salpingoecidae</taxon>
        <taxon>Monosiga</taxon>
    </lineage>
</organism>
<dbReference type="Gene3D" id="1.10.10.10">
    <property type="entry name" value="Winged helix-like DNA-binding domain superfamily/Winged helix DNA-binding domain"/>
    <property type="match status" value="1"/>
</dbReference>
<evidence type="ECO:0000256" key="5">
    <source>
        <dbReference type="PROSITE-ProRule" id="PRU00089"/>
    </source>
</evidence>
<accession>A9V2T2</accession>
<keyword evidence="3" id="KW-0804">Transcription</keyword>
<dbReference type="SUPFAM" id="SSF46785">
    <property type="entry name" value="Winged helix' DNA-binding domain"/>
    <property type="match status" value="1"/>
</dbReference>
<evidence type="ECO:0000256" key="3">
    <source>
        <dbReference type="ARBA" id="ARBA00023163"/>
    </source>
</evidence>
<dbReference type="FunFam" id="1.10.10.10:FF:000135">
    <property type="entry name" value="forkhead box protein G1"/>
    <property type="match status" value="1"/>
</dbReference>
<dbReference type="GO" id="GO:0005634">
    <property type="term" value="C:nucleus"/>
    <property type="evidence" value="ECO:0000318"/>
    <property type="project" value="GO_Central"/>
</dbReference>
<evidence type="ECO:0000313" key="8">
    <source>
        <dbReference type="EMBL" id="EDQ87940.1"/>
    </source>
</evidence>
<dbReference type="eggNOG" id="KOG2294">
    <property type="taxonomic scope" value="Eukaryota"/>
</dbReference>
<dbReference type="KEGG" id="mbr:MONBRDRAFT_26588"/>
<evidence type="ECO:0000256" key="2">
    <source>
        <dbReference type="ARBA" id="ARBA00023125"/>
    </source>
</evidence>
<dbReference type="PANTHER" id="PTHR46078:SF2">
    <property type="entry name" value="FORK-HEAD DOMAIN-CONTAINING PROTEIN"/>
    <property type="match status" value="1"/>
</dbReference>
<keyword evidence="9" id="KW-1185">Reference proteome</keyword>
<feature type="compositionally biased region" description="Low complexity" evidence="6">
    <location>
        <begin position="330"/>
        <end position="339"/>
    </location>
</feature>
<dbReference type="PANTHER" id="PTHR46078">
    <property type="entry name" value="FORKHEAD BOX PROTEIN J2 FAMILY MEMBER"/>
    <property type="match status" value="1"/>
</dbReference>